<reference evidence="2 3" key="2">
    <citation type="journal article" date="2017" name="Sci. Rep.">
        <title>Ant-infecting Ophiocordyceps genomes reveal a high diversity of potential behavioral manipulation genes and a possible major role for enterotoxins.</title>
        <authorList>
            <person name="de Bekker C."/>
            <person name="Ohm R.A."/>
            <person name="Evans H.C."/>
            <person name="Brachmann A."/>
            <person name="Hughes D.P."/>
        </authorList>
    </citation>
    <scope>NUCLEOTIDE SEQUENCE [LARGE SCALE GENOMIC DNA]</scope>
    <source>
        <strain evidence="2 3">SC16a</strain>
    </source>
</reference>
<name>A0A2A9P3I4_OPHUN</name>
<accession>A0A2A9P3I4</accession>
<dbReference type="OrthoDB" id="4923992at2759"/>
<proteinExistence type="predicted"/>
<gene>
    <name evidence="2" type="ORF">XA68_18372</name>
</gene>
<keyword evidence="3" id="KW-1185">Reference proteome</keyword>
<comment type="caution">
    <text evidence="2">The sequence shown here is derived from an EMBL/GenBank/DDBJ whole genome shotgun (WGS) entry which is preliminary data.</text>
</comment>
<dbReference type="EMBL" id="LAZP02000932">
    <property type="protein sequence ID" value="PFH55412.1"/>
    <property type="molecule type" value="Genomic_DNA"/>
</dbReference>
<dbReference type="AlphaFoldDB" id="A0A2A9P3I4"/>
<organism evidence="2 3">
    <name type="scientific">Ophiocordyceps unilateralis</name>
    <name type="common">Zombie-ant fungus</name>
    <name type="synonym">Torrubia unilateralis</name>
    <dbReference type="NCBI Taxonomy" id="268505"/>
    <lineage>
        <taxon>Eukaryota</taxon>
        <taxon>Fungi</taxon>
        <taxon>Dikarya</taxon>
        <taxon>Ascomycota</taxon>
        <taxon>Pezizomycotina</taxon>
        <taxon>Sordariomycetes</taxon>
        <taxon>Hypocreomycetidae</taxon>
        <taxon>Hypocreales</taxon>
        <taxon>Ophiocordycipitaceae</taxon>
        <taxon>Ophiocordyceps</taxon>
    </lineage>
</organism>
<evidence type="ECO:0000313" key="3">
    <source>
        <dbReference type="Proteomes" id="UP000037136"/>
    </source>
</evidence>
<dbReference type="STRING" id="268505.A0A2A9P3I4"/>
<reference evidence="2 3" key="1">
    <citation type="journal article" date="2015" name="BMC Genomics">
        <title>Gene expression during zombie ant biting behavior reflects the complexity underlying fungal parasitic behavioral manipulation.</title>
        <authorList>
            <person name="de Bekker C."/>
            <person name="Ohm R.A."/>
            <person name="Loreto R.G."/>
            <person name="Sebastian A."/>
            <person name="Albert I."/>
            <person name="Merrow M."/>
            <person name="Brachmann A."/>
            <person name="Hughes D.P."/>
        </authorList>
    </citation>
    <scope>NUCLEOTIDE SEQUENCE [LARGE SCALE GENOMIC DNA]</scope>
    <source>
        <strain evidence="2 3">SC16a</strain>
    </source>
</reference>
<sequence>MGRWDSPYTSPAACFRDRQPKARTAGEKKCDSPTEDCDETPDQKRTVLPRRAPAAGCQDVKEECVGTEVSCARRQDPELCFAAREKAPWIAAGSHDCLDATEEKCVGTDEWCKTDQAKSIYGSSESCLSFREPGAPSWRQRSLENCQEKDAEDCEATEEYCGRFTGLKERLRCFATRQRPPFSVIYSPGCDEYQTSELCNGTANWCRETTALSLYGSETDCLELRGKVPERRKWQPKAANCSDASESCLGTEKVCNSLVHDHLRDDCFAARERPPFLPATPALCLKEKPADEGCLGTYAWCMHQFRQANYATAKQCFSLRGLDIAEFEKQLEDGLVTSLDTAFATLLINMTLARSSLEAAKPFFIDRLRLVREYRWDLAVFASRKAFGRYIAPDGER</sequence>
<feature type="compositionally biased region" description="Basic and acidic residues" evidence="1">
    <location>
        <begin position="15"/>
        <end position="32"/>
    </location>
</feature>
<feature type="region of interest" description="Disordered" evidence="1">
    <location>
        <begin position="1"/>
        <end position="45"/>
    </location>
</feature>
<protein>
    <submittedName>
        <fullName evidence="2">Uncharacterized protein</fullName>
    </submittedName>
</protein>
<dbReference type="Proteomes" id="UP000037136">
    <property type="component" value="Unassembled WGS sequence"/>
</dbReference>
<evidence type="ECO:0000313" key="2">
    <source>
        <dbReference type="EMBL" id="PFH55412.1"/>
    </source>
</evidence>
<evidence type="ECO:0000256" key="1">
    <source>
        <dbReference type="SAM" id="MobiDB-lite"/>
    </source>
</evidence>